<proteinExistence type="predicted"/>
<organism evidence="1">
    <name type="scientific">Rhizophagus irregularis (strain DAOM 181602 / DAOM 197198 / MUCL 43194)</name>
    <name type="common">Arbuscular mycorrhizal fungus</name>
    <name type="synonym">Glomus intraradices</name>
    <dbReference type="NCBI Taxonomy" id="747089"/>
    <lineage>
        <taxon>Eukaryota</taxon>
        <taxon>Fungi</taxon>
        <taxon>Fungi incertae sedis</taxon>
        <taxon>Mucoromycota</taxon>
        <taxon>Glomeromycotina</taxon>
        <taxon>Glomeromycetes</taxon>
        <taxon>Glomerales</taxon>
        <taxon>Glomeraceae</taxon>
        <taxon>Rhizophagus</taxon>
    </lineage>
</organism>
<gene>
    <name evidence="1" type="ORF">GLOINDRAFT_29643</name>
</gene>
<dbReference type="AlphaFoldDB" id="U9TQ52"/>
<protein>
    <submittedName>
        <fullName evidence="1">Uncharacterized protein</fullName>
    </submittedName>
</protein>
<reference evidence="1" key="1">
    <citation type="submission" date="2013-07" db="EMBL/GenBank/DDBJ databases">
        <title>The genome of an arbuscular mycorrhizal fungus provides insights into the evolution of the oldest plant symbiosis.</title>
        <authorList>
            <consortium name="DOE Joint Genome Institute"/>
            <person name="Tisserant E."/>
            <person name="Malbreil M."/>
            <person name="Kuo A."/>
            <person name="Kohler A."/>
            <person name="Symeonidi A."/>
            <person name="Balestrini R."/>
            <person name="Charron P."/>
            <person name="Duensing N."/>
            <person name="Frei-dit-Frey N."/>
            <person name="Gianinazzi-Pearson V."/>
            <person name="Gilbert B."/>
            <person name="Handa Y."/>
            <person name="Hijri M."/>
            <person name="Kaul R."/>
            <person name="Kawaguchi M."/>
            <person name="Krajinski F."/>
            <person name="Lammers P."/>
            <person name="Lapierre D."/>
            <person name="Masclaux F.G."/>
            <person name="Murat C."/>
            <person name="Morin E."/>
            <person name="Ndikumana S."/>
            <person name="Pagni M."/>
            <person name="Petitpierre D."/>
            <person name="Requena N."/>
            <person name="Rosikiewicz P."/>
            <person name="Riley R."/>
            <person name="Saito K."/>
            <person name="San Clemente H."/>
            <person name="Shapiro H."/>
            <person name="van Tuinen D."/>
            <person name="Becard G."/>
            <person name="Bonfante P."/>
            <person name="Paszkowski U."/>
            <person name="Shachar-Hill Y."/>
            <person name="Young J.P."/>
            <person name="Sanders I.R."/>
            <person name="Henrissat B."/>
            <person name="Rensing S.A."/>
            <person name="Grigoriev I.V."/>
            <person name="Corradi N."/>
            <person name="Roux C."/>
            <person name="Martin F."/>
        </authorList>
    </citation>
    <scope>NUCLEOTIDE SEQUENCE</scope>
    <source>
        <strain evidence="1">DAOM 197198</strain>
    </source>
</reference>
<dbReference type="HOGENOM" id="CLU_3143745_0_0_1"/>
<dbReference type="EMBL" id="KI287285">
    <property type="protein sequence ID" value="ESA10260.1"/>
    <property type="molecule type" value="Genomic_DNA"/>
</dbReference>
<evidence type="ECO:0000313" key="1">
    <source>
        <dbReference type="EMBL" id="ESA10260.1"/>
    </source>
</evidence>
<name>U9TQ52_RHIID</name>
<accession>U9TQ52</accession>
<sequence>MILSCSNFLFFWLLFVRKKKIRFLLSCQTRNLASTEEYQSSFATIILLP</sequence>